<sequence>MDEHLVSGTKILVSEGNYFLLSITVAVLAVLISLVIFLFSRKSSRQSILLIGLSESGKTTLFTQLAYDSFASTVTSMKENEAPITLKNNKTLVLFDLPGFDRLRNQYWDKFKFRAKGIIFVVDSLNFMSNVHNVADLLYQFLCDSFVVSNRIPVLIACTKQDETRAKSAKVISSMLEKEFNTIRETRMGALDTTSGDDNSIQLLGNPDNPFKFGDLRNSIDFADCSCWKEQKNLDNIFSWINSIA</sequence>
<dbReference type="GO" id="GO:0006886">
    <property type="term" value="P:intracellular protein transport"/>
    <property type="evidence" value="ECO:0007669"/>
    <property type="project" value="TreeGrafter"/>
</dbReference>
<keyword evidence="10" id="KW-0675">Receptor</keyword>
<dbReference type="CDD" id="cd04105">
    <property type="entry name" value="SR_beta"/>
    <property type="match status" value="1"/>
</dbReference>
<evidence type="ECO:0000256" key="9">
    <source>
        <dbReference type="ARBA" id="ARBA00023136"/>
    </source>
</evidence>
<dbReference type="EMBL" id="ASGP02000001">
    <property type="protein sequence ID" value="KAH9529179.1"/>
    <property type="molecule type" value="Genomic_DNA"/>
</dbReference>
<dbReference type="Gene3D" id="3.40.50.300">
    <property type="entry name" value="P-loop containing nucleotide triphosphate hydrolases"/>
    <property type="match status" value="1"/>
</dbReference>
<keyword evidence="9 11" id="KW-0472">Membrane</keyword>
<dbReference type="GO" id="GO:0005789">
    <property type="term" value="C:endoplasmic reticulum membrane"/>
    <property type="evidence" value="ECO:0007669"/>
    <property type="project" value="UniProtKB-SubCell"/>
</dbReference>
<dbReference type="InterPro" id="IPR019009">
    <property type="entry name" value="SRP_receptor_beta_su"/>
</dbReference>
<dbReference type="GO" id="GO:0005794">
    <property type="term" value="C:Golgi apparatus"/>
    <property type="evidence" value="ECO:0007669"/>
    <property type="project" value="TreeGrafter"/>
</dbReference>
<comment type="caution">
    <text evidence="12">The sequence shown here is derived from an EMBL/GenBank/DDBJ whole genome shotgun (WGS) entry which is preliminary data.</text>
</comment>
<evidence type="ECO:0000256" key="10">
    <source>
        <dbReference type="ARBA" id="ARBA00023170"/>
    </source>
</evidence>
<dbReference type="Proteomes" id="UP000790347">
    <property type="component" value="Unassembled WGS sequence"/>
</dbReference>
<dbReference type="GO" id="GO:0005525">
    <property type="term" value="F:GTP binding"/>
    <property type="evidence" value="ECO:0007669"/>
    <property type="project" value="UniProtKB-KW"/>
</dbReference>
<keyword evidence="6" id="KW-0256">Endoplasmic reticulum</keyword>
<dbReference type="SMART" id="SM00177">
    <property type="entry name" value="ARF"/>
    <property type="match status" value="1"/>
</dbReference>
<accession>A0A922LB56</accession>
<dbReference type="AlphaFoldDB" id="A0A922LB56"/>
<dbReference type="PANTHER" id="PTHR45909:SF1">
    <property type="entry name" value="ADP-RIBOSYLATION FACTOR-RELATED PROTEIN 1"/>
    <property type="match status" value="1"/>
</dbReference>
<proteinExistence type="inferred from homology"/>
<feature type="transmembrane region" description="Helical" evidence="11">
    <location>
        <begin position="18"/>
        <end position="39"/>
    </location>
</feature>
<comment type="subcellular location">
    <subcellularLocation>
        <location evidence="1">Endoplasmic reticulum membrane</location>
        <topology evidence="1">Single-pass membrane protein</topology>
    </subcellularLocation>
</comment>
<evidence type="ECO:0000256" key="3">
    <source>
        <dbReference type="ARBA" id="ARBA00020256"/>
    </source>
</evidence>
<comment type="similarity">
    <text evidence="2">Belongs to the SRP receptor beta subunit family.</text>
</comment>
<dbReference type="GO" id="GO:0043001">
    <property type="term" value="P:Golgi to plasma membrane protein transport"/>
    <property type="evidence" value="ECO:0007669"/>
    <property type="project" value="TreeGrafter"/>
</dbReference>
<keyword evidence="13" id="KW-1185">Reference proteome</keyword>
<evidence type="ECO:0000313" key="12">
    <source>
        <dbReference type="EMBL" id="KAH9529179.1"/>
    </source>
</evidence>
<keyword evidence="4 11" id="KW-0812">Transmembrane</keyword>
<organism evidence="12 13">
    <name type="scientific">Dermatophagoides farinae</name>
    <name type="common">American house dust mite</name>
    <dbReference type="NCBI Taxonomy" id="6954"/>
    <lineage>
        <taxon>Eukaryota</taxon>
        <taxon>Metazoa</taxon>
        <taxon>Ecdysozoa</taxon>
        <taxon>Arthropoda</taxon>
        <taxon>Chelicerata</taxon>
        <taxon>Arachnida</taxon>
        <taxon>Acari</taxon>
        <taxon>Acariformes</taxon>
        <taxon>Sarcoptiformes</taxon>
        <taxon>Astigmata</taxon>
        <taxon>Psoroptidia</taxon>
        <taxon>Analgoidea</taxon>
        <taxon>Pyroglyphidae</taxon>
        <taxon>Dermatophagoidinae</taxon>
        <taxon>Dermatophagoides</taxon>
    </lineage>
</organism>
<keyword evidence="5" id="KW-0547">Nucleotide-binding</keyword>
<dbReference type="SUPFAM" id="SSF52540">
    <property type="entry name" value="P-loop containing nucleoside triphosphate hydrolases"/>
    <property type="match status" value="1"/>
</dbReference>
<reference evidence="12" key="2">
    <citation type="journal article" date="2022" name="Res Sq">
        <title>Comparative Genomics Reveals Insights into the Divergent Evolution of Astigmatic Mites and Household Pest Adaptations.</title>
        <authorList>
            <person name="Xiong Q."/>
            <person name="Wan A.T.-Y."/>
            <person name="Liu X.-Y."/>
            <person name="Fung C.S.-H."/>
            <person name="Xiao X."/>
            <person name="Malainual N."/>
            <person name="Hou J."/>
            <person name="Wang L."/>
            <person name="Wang M."/>
            <person name="Yang K."/>
            <person name="Cui Y."/>
            <person name="Leung E."/>
            <person name="Nong W."/>
            <person name="Shin S.-K."/>
            <person name="Au S."/>
            <person name="Jeong K.Y."/>
            <person name="Chew F.T."/>
            <person name="Hui J."/>
            <person name="Leung T.F."/>
            <person name="Tungtrongchitr A."/>
            <person name="Zhong N."/>
            <person name="Liu Z."/>
            <person name="Tsui S."/>
        </authorList>
    </citation>
    <scope>NUCLEOTIDE SEQUENCE</scope>
    <source>
        <strain evidence="12">Derf</strain>
        <tissue evidence="12">Whole organism</tissue>
    </source>
</reference>
<evidence type="ECO:0000256" key="8">
    <source>
        <dbReference type="ARBA" id="ARBA00023134"/>
    </source>
</evidence>
<evidence type="ECO:0000256" key="2">
    <source>
        <dbReference type="ARBA" id="ARBA00005619"/>
    </source>
</evidence>
<keyword evidence="8" id="KW-0342">GTP-binding</keyword>
<evidence type="ECO:0000256" key="5">
    <source>
        <dbReference type="ARBA" id="ARBA00022741"/>
    </source>
</evidence>
<evidence type="ECO:0000256" key="7">
    <source>
        <dbReference type="ARBA" id="ARBA00022989"/>
    </source>
</evidence>
<evidence type="ECO:0000256" key="4">
    <source>
        <dbReference type="ARBA" id="ARBA00022692"/>
    </source>
</evidence>
<dbReference type="InterPro" id="IPR027417">
    <property type="entry name" value="P-loop_NTPase"/>
</dbReference>
<evidence type="ECO:0000256" key="6">
    <source>
        <dbReference type="ARBA" id="ARBA00022824"/>
    </source>
</evidence>
<reference evidence="12" key="1">
    <citation type="submission" date="2013-05" db="EMBL/GenBank/DDBJ databases">
        <authorList>
            <person name="Yim A.K.Y."/>
            <person name="Chan T.F."/>
            <person name="Ji K.M."/>
            <person name="Liu X.Y."/>
            <person name="Zhou J.W."/>
            <person name="Li R.Q."/>
            <person name="Yang K.Y."/>
            <person name="Li J."/>
            <person name="Li M."/>
            <person name="Law P.T.W."/>
            <person name="Wu Y.L."/>
            <person name="Cai Z.L."/>
            <person name="Qin H."/>
            <person name="Bao Y."/>
            <person name="Leung R.K.K."/>
            <person name="Ng P.K.S."/>
            <person name="Zou J."/>
            <person name="Zhong X.J."/>
            <person name="Ran P.X."/>
            <person name="Zhong N.S."/>
            <person name="Liu Z.G."/>
            <person name="Tsui S.K.W."/>
        </authorList>
    </citation>
    <scope>NUCLEOTIDE SEQUENCE</scope>
    <source>
        <strain evidence="12">Derf</strain>
        <tissue evidence="12">Whole organism</tissue>
    </source>
</reference>
<gene>
    <name evidence="12" type="ORF">DERF_003073</name>
</gene>
<evidence type="ECO:0000313" key="13">
    <source>
        <dbReference type="Proteomes" id="UP000790347"/>
    </source>
</evidence>
<dbReference type="GO" id="GO:0034067">
    <property type="term" value="P:protein localization to Golgi apparatus"/>
    <property type="evidence" value="ECO:0007669"/>
    <property type="project" value="TreeGrafter"/>
</dbReference>
<keyword evidence="7 11" id="KW-1133">Transmembrane helix</keyword>
<dbReference type="GO" id="GO:0003924">
    <property type="term" value="F:GTPase activity"/>
    <property type="evidence" value="ECO:0007669"/>
    <property type="project" value="TreeGrafter"/>
</dbReference>
<protein>
    <recommendedName>
        <fullName evidence="3">Signal recognition particle receptor subunit beta</fullName>
    </recommendedName>
</protein>
<evidence type="ECO:0000256" key="11">
    <source>
        <dbReference type="SAM" id="Phobius"/>
    </source>
</evidence>
<dbReference type="Pfam" id="PF09439">
    <property type="entry name" value="SRPRB"/>
    <property type="match status" value="1"/>
</dbReference>
<dbReference type="InterPro" id="IPR024156">
    <property type="entry name" value="Small_GTPase_ARF"/>
</dbReference>
<evidence type="ECO:0000256" key="1">
    <source>
        <dbReference type="ARBA" id="ARBA00004389"/>
    </source>
</evidence>
<dbReference type="OrthoDB" id="41266at2759"/>
<dbReference type="PANTHER" id="PTHR45909">
    <property type="entry name" value="ADP-RIBOSYLATION FACTOR-RELATED PROTEIN 1"/>
    <property type="match status" value="1"/>
</dbReference>
<name>A0A922LB56_DERFA</name>